<dbReference type="EMBL" id="ML732274">
    <property type="protein sequence ID" value="KAB8071369.1"/>
    <property type="molecule type" value="Genomic_DNA"/>
</dbReference>
<dbReference type="Gene3D" id="3.20.20.80">
    <property type="entry name" value="Glycosidases"/>
    <property type="match status" value="1"/>
</dbReference>
<dbReference type="InterPro" id="IPR007781">
    <property type="entry name" value="NAGLU"/>
</dbReference>
<dbReference type="PANTHER" id="PTHR12872">
    <property type="entry name" value="ALPHA-N-ACETYLGLUCOSAMINIDASE"/>
    <property type="match status" value="1"/>
</dbReference>
<reference evidence="5 6" key="1">
    <citation type="submission" date="2019-04" db="EMBL/GenBank/DDBJ databases">
        <title>Friends and foes A comparative genomics study of 23 Aspergillus species from section Flavi.</title>
        <authorList>
            <consortium name="DOE Joint Genome Institute"/>
            <person name="Kjaerbolling I."/>
            <person name="Vesth T."/>
            <person name="Frisvad J.C."/>
            <person name="Nybo J.L."/>
            <person name="Theobald S."/>
            <person name="Kildgaard S."/>
            <person name="Isbrandt T."/>
            <person name="Kuo A."/>
            <person name="Sato A."/>
            <person name="Lyhne E.K."/>
            <person name="Kogle M.E."/>
            <person name="Wiebenga A."/>
            <person name="Kun R.S."/>
            <person name="Lubbers R.J."/>
            <person name="Makela M.R."/>
            <person name="Barry K."/>
            <person name="Chovatia M."/>
            <person name="Clum A."/>
            <person name="Daum C."/>
            <person name="Haridas S."/>
            <person name="He G."/>
            <person name="LaButti K."/>
            <person name="Lipzen A."/>
            <person name="Mondo S."/>
            <person name="Riley R."/>
            <person name="Salamov A."/>
            <person name="Simmons B.A."/>
            <person name="Magnuson J.K."/>
            <person name="Henrissat B."/>
            <person name="Mortensen U.H."/>
            <person name="Larsen T.O."/>
            <person name="Devries R.P."/>
            <person name="Grigoriev I.V."/>
            <person name="Machida M."/>
            <person name="Baker S.E."/>
            <person name="Andersen M.R."/>
        </authorList>
    </citation>
    <scope>NUCLEOTIDE SEQUENCE [LARGE SCALE GENOMIC DNA]</scope>
    <source>
        <strain evidence="5 6">CBS 151.66</strain>
    </source>
</reference>
<feature type="domain" description="Alpha-N-acetylglucosaminidase C-terminal" evidence="4">
    <location>
        <begin position="421"/>
        <end position="676"/>
    </location>
</feature>
<dbReference type="SUPFAM" id="SSF51445">
    <property type="entry name" value="(Trans)glycosidases"/>
    <property type="match status" value="1"/>
</dbReference>
<name>A0A5N5WSS9_9EURO</name>
<protein>
    <submittedName>
        <fullName evidence="5">Tim-barrel domain-containing protein</fullName>
    </submittedName>
</protein>
<accession>A0A5N5WSS9</accession>
<dbReference type="InterPro" id="IPR024733">
    <property type="entry name" value="NAGLU_tim-barrel"/>
</dbReference>
<feature type="chain" id="PRO_5024916677" evidence="2">
    <location>
        <begin position="23"/>
        <end position="707"/>
    </location>
</feature>
<dbReference type="Pfam" id="PF05089">
    <property type="entry name" value="NAGLU"/>
    <property type="match status" value="1"/>
</dbReference>
<dbReference type="InterPro" id="IPR024732">
    <property type="entry name" value="NAGLU_C"/>
</dbReference>
<evidence type="ECO:0000313" key="6">
    <source>
        <dbReference type="Proteomes" id="UP000326565"/>
    </source>
</evidence>
<dbReference type="InterPro" id="IPR017853">
    <property type="entry name" value="GH"/>
</dbReference>
<dbReference type="OrthoDB" id="64736at2759"/>
<evidence type="ECO:0000256" key="2">
    <source>
        <dbReference type="SAM" id="SignalP"/>
    </source>
</evidence>
<dbReference type="Proteomes" id="UP000326565">
    <property type="component" value="Unassembled WGS sequence"/>
</dbReference>
<gene>
    <name evidence="5" type="ORF">BDV29DRAFT_197419</name>
</gene>
<evidence type="ECO:0000256" key="1">
    <source>
        <dbReference type="ARBA" id="ARBA00022801"/>
    </source>
</evidence>
<dbReference type="Pfam" id="PF12972">
    <property type="entry name" value="NAGLU_C"/>
    <property type="match status" value="1"/>
</dbReference>
<keyword evidence="1" id="KW-0378">Hydrolase</keyword>
<dbReference type="PANTHER" id="PTHR12872:SF1">
    <property type="entry name" value="ALPHA-N-ACETYLGLUCOSAMINIDASE"/>
    <property type="match status" value="1"/>
</dbReference>
<dbReference type="InterPro" id="IPR029018">
    <property type="entry name" value="Hex-like_dom2"/>
</dbReference>
<feature type="signal peptide" evidence="2">
    <location>
        <begin position="1"/>
        <end position="22"/>
    </location>
</feature>
<evidence type="ECO:0000259" key="4">
    <source>
        <dbReference type="Pfam" id="PF12972"/>
    </source>
</evidence>
<proteinExistence type="predicted"/>
<dbReference type="Gene3D" id="3.30.379.10">
    <property type="entry name" value="Chitobiase/beta-hexosaminidase domain 2-like"/>
    <property type="match status" value="1"/>
</dbReference>
<keyword evidence="6" id="KW-1185">Reference proteome</keyword>
<organism evidence="5 6">
    <name type="scientific">Aspergillus leporis</name>
    <dbReference type="NCBI Taxonomy" id="41062"/>
    <lineage>
        <taxon>Eukaryota</taxon>
        <taxon>Fungi</taxon>
        <taxon>Dikarya</taxon>
        <taxon>Ascomycota</taxon>
        <taxon>Pezizomycotina</taxon>
        <taxon>Eurotiomycetes</taxon>
        <taxon>Eurotiomycetidae</taxon>
        <taxon>Eurotiales</taxon>
        <taxon>Aspergillaceae</taxon>
        <taxon>Aspergillus</taxon>
        <taxon>Aspergillus subgen. Circumdati</taxon>
    </lineage>
</organism>
<feature type="domain" description="Alpha-N-acetylglucosaminidase tim-barrel" evidence="3">
    <location>
        <begin position="81"/>
        <end position="412"/>
    </location>
</feature>
<evidence type="ECO:0000259" key="3">
    <source>
        <dbReference type="Pfam" id="PF05089"/>
    </source>
</evidence>
<keyword evidence="2" id="KW-0732">Signal</keyword>
<sequence length="707" mass="80624">MRFPFLQLFLLVGIFLLNSCATFRRQSTQGIVDLISRRLPNHVDNFAFSLTETHFNVSTDKNLNDIYTVSTLANGTVHVEVTFSYTTPFWTWKDWELELDWAALRGVNLILAWTGYEKVLLDSLRDIGLADSEILPFFTGPAFQAWNRMGNIQGSWGNGPLTVPWFEAQFDLQKKIVKRIVDLGMTPVLPAFSGFVPSALQRVRPQASIMNGAQWSGFATNLTEVSFLSPLDKTFGDLQKSIVHKQMRAFGNITHVYALDQFNEINPSSGNSGYLRNLSYATWQSLKKANPASVWLMQGWLFYNNRDFWNLTRISAYLDGVENNTDMLILDLYSESQPQWQRTKSYFGKPWIWCQLHDFGGNMGLYGQIMNLTHNPIQALNQSDSLVGFGLTMEGQEGNEILYDLLLDQAWSGTPIDTRVYFRYWVTSRYAGNNSIPGELYTAWDTMRKTLYNNTNLTTNAVIKSIFELSPDVEGLLGRTGHYPTATTITYDPGVLRRVWGLFLNATKGEPGLWKNRAFRFDLVDVTRQVMGNAFVRVYSDLIASWKKENWTKAETEREGQDLLEFLRTIDKVLSCDEKFSLSTWISSARKWGNSTASKNVFEYNARNQVTLWGPTGEISDYASKAWAGLISSYYVPRWSIFLDYLNRTNGRTYNRTEVQGTIQDFELSWQVRNSEPGVSWANGSCGSFEAVMGNVSRSWPSVFNNE</sequence>
<dbReference type="GO" id="GO:0016787">
    <property type="term" value="F:hydrolase activity"/>
    <property type="evidence" value="ECO:0007669"/>
    <property type="project" value="UniProtKB-KW"/>
</dbReference>
<dbReference type="AlphaFoldDB" id="A0A5N5WSS9"/>
<dbReference type="Gene3D" id="1.20.120.670">
    <property type="entry name" value="N-acetyl-b-d-glucoasminidase"/>
    <property type="match status" value="1"/>
</dbReference>
<evidence type="ECO:0000313" key="5">
    <source>
        <dbReference type="EMBL" id="KAB8071369.1"/>
    </source>
</evidence>